<reference evidence="1" key="1">
    <citation type="journal article" date="2015" name="Nature">
        <title>Complex archaea that bridge the gap between prokaryotes and eukaryotes.</title>
        <authorList>
            <person name="Spang A."/>
            <person name="Saw J.H."/>
            <person name="Jorgensen S.L."/>
            <person name="Zaremba-Niedzwiedzka K."/>
            <person name="Martijn J."/>
            <person name="Lind A.E."/>
            <person name="van Eijk R."/>
            <person name="Schleper C."/>
            <person name="Guy L."/>
            <person name="Ettema T.J."/>
        </authorList>
    </citation>
    <scope>NUCLEOTIDE SEQUENCE</scope>
</reference>
<dbReference type="AlphaFoldDB" id="A0A0F9BSB5"/>
<accession>A0A0F9BSB5</accession>
<evidence type="ECO:0000313" key="1">
    <source>
        <dbReference type="EMBL" id="KKL24790.1"/>
    </source>
</evidence>
<proteinExistence type="predicted"/>
<feature type="non-terminal residue" evidence="1">
    <location>
        <position position="1"/>
    </location>
</feature>
<protein>
    <recommendedName>
        <fullName evidence="2">PD-(D/E)XK endonuclease-like domain-containing protein</fullName>
    </recommendedName>
</protein>
<gene>
    <name evidence="1" type="ORF">LCGC14_2411830</name>
</gene>
<dbReference type="EMBL" id="LAZR01036456">
    <property type="protein sequence ID" value="KKL24790.1"/>
    <property type="molecule type" value="Genomic_DNA"/>
</dbReference>
<name>A0A0F9BSB5_9ZZZZ</name>
<comment type="caution">
    <text evidence="1">The sequence shown here is derived from an EMBL/GenBank/DDBJ whole genome shotgun (WGS) entry which is preliminary data.</text>
</comment>
<organism evidence="1">
    <name type="scientific">marine sediment metagenome</name>
    <dbReference type="NCBI Taxonomy" id="412755"/>
    <lineage>
        <taxon>unclassified sequences</taxon>
        <taxon>metagenomes</taxon>
        <taxon>ecological metagenomes</taxon>
    </lineage>
</organism>
<sequence length="180" mass="20569">DMLGTYNSFGVIVDEKTATSLGASWAKAFAMRGQFMGYVFAAQQYGYDVSTALIRGIGILKTQYNHVQVIESYAQWQLDRWWVEVHEKLSRMVSMFGMMQEHAKSPTHAHRFWPYSYGDGCSSYSGCTFLHLCTVEDPPQWYGDYAKRVWNPLAKDPTAESPVPKTEKGYTMEELMEGME</sequence>
<evidence type="ECO:0008006" key="2">
    <source>
        <dbReference type="Google" id="ProtNLM"/>
    </source>
</evidence>